<name>I3T7V6_LOTJA</name>
<dbReference type="RefSeq" id="XP_057436555.1">
    <property type="nucleotide sequence ID" value="XM_057580572.1"/>
</dbReference>
<proteinExistence type="evidence at transcript level"/>
<dbReference type="GeneID" id="130728981"/>
<organism evidence="1">
    <name type="scientific">Lotus japonicus</name>
    <name type="common">Lotus corniculatus var. japonicus</name>
    <dbReference type="NCBI Taxonomy" id="34305"/>
    <lineage>
        <taxon>Eukaryota</taxon>
        <taxon>Viridiplantae</taxon>
        <taxon>Streptophyta</taxon>
        <taxon>Embryophyta</taxon>
        <taxon>Tracheophyta</taxon>
        <taxon>Spermatophyta</taxon>
        <taxon>Magnoliopsida</taxon>
        <taxon>eudicotyledons</taxon>
        <taxon>Gunneridae</taxon>
        <taxon>Pentapetalae</taxon>
        <taxon>rosids</taxon>
        <taxon>fabids</taxon>
        <taxon>Fabales</taxon>
        <taxon>Fabaceae</taxon>
        <taxon>Papilionoideae</taxon>
        <taxon>50 kb inversion clade</taxon>
        <taxon>NPAAA clade</taxon>
        <taxon>Hologalegina</taxon>
        <taxon>robinioid clade</taxon>
        <taxon>Loteae</taxon>
        <taxon>Lotus</taxon>
    </lineage>
</organism>
<dbReference type="PANTHER" id="PTHR33384">
    <property type="entry name" value="EXPRESSED PROTEIN"/>
    <property type="match status" value="1"/>
</dbReference>
<dbReference type="AlphaFoldDB" id="I3T7V6"/>
<protein>
    <submittedName>
        <fullName evidence="1">Uncharacterized protein</fullName>
    </submittedName>
</protein>
<dbReference type="KEGG" id="lja:130728981"/>
<evidence type="ECO:0000313" key="1">
    <source>
        <dbReference type="EMBL" id="AFK48598.1"/>
    </source>
</evidence>
<dbReference type="PANTHER" id="PTHR33384:SF52">
    <property type="entry name" value="DUF3741 DOMAIN-CONTAINING PROTEIN"/>
    <property type="match status" value="1"/>
</dbReference>
<accession>I3T7V6</accession>
<dbReference type="EMBL" id="BT148804">
    <property type="protein sequence ID" value="AFK48598.1"/>
    <property type="molecule type" value="mRNA"/>
</dbReference>
<dbReference type="OrthoDB" id="900224at2759"/>
<sequence length="172" mass="18636">MNYYNLQQNALSSCEEMRSTLPIADQNGPVVCPKPRRVGALMNMPVQPLRLNLSQLSEESESKAGAELLDIIHNRESSGEEFANQIASSPYFIGSPPARATNPLTQDARFGEEERLLIPTFSPPSGLLSPSSLSCKGGCARMKFGHKPAAVRVEGFDCLSRDRQNSGITAVA</sequence>
<reference evidence="1" key="1">
    <citation type="submission" date="2012-05" db="EMBL/GenBank/DDBJ databases">
        <authorList>
            <person name="Krishnakumar V."/>
            <person name="Cheung F."/>
            <person name="Xiao Y."/>
            <person name="Chan A."/>
            <person name="Moskal W.A."/>
            <person name="Town C.D."/>
        </authorList>
    </citation>
    <scope>NUCLEOTIDE SEQUENCE</scope>
</reference>